<proteinExistence type="predicted"/>
<dbReference type="Gene3D" id="3.90.550.10">
    <property type="entry name" value="Spore Coat Polysaccharide Biosynthesis Protein SpsA, Chain A"/>
    <property type="match status" value="1"/>
</dbReference>
<dbReference type="InterPro" id="IPR029044">
    <property type="entry name" value="Nucleotide-diphossugar_trans"/>
</dbReference>
<keyword evidence="1" id="KW-1133">Transmembrane helix</keyword>
<accession>A0A5C4R9E3</accession>
<gene>
    <name evidence="3" type="ORF">FHD67_05255</name>
</gene>
<organism evidence="3 4">
    <name type="scientific">Paracoccus haeundaensis</name>
    <dbReference type="NCBI Taxonomy" id="225362"/>
    <lineage>
        <taxon>Bacteria</taxon>
        <taxon>Pseudomonadati</taxon>
        <taxon>Pseudomonadota</taxon>
        <taxon>Alphaproteobacteria</taxon>
        <taxon>Rhodobacterales</taxon>
        <taxon>Paracoccaceae</taxon>
        <taxon>Paracoccus</taxon>
    </lineage>
</organism>
<sequence length="331" mass="36649">MKQIDLSAHSDSSLPHYPVTAIVIGRNEGARLQACLRALSQQLSRIVYVDSGSTDGSADFAQAMGVQVVHLDMGLPFTAARARNAGLKAIAADPTEFVQFIDGDCMLQPEWLPAAVPALQADTQLAVVAGRRRELYPERSVYNWLCDLEWDTPVGDARAVGGDMLIRHHAIAAVGGFRESLIAGEEPEMCVRLRAAGWRIRRLPVEMTLHDADITRFGQWWRRSKRAGHAFAEGAALHGAPPERHWTAETRRALIWGLILPVVAVLGALLVHPVLLALLLVYPLQAIRLSRRLGRKRAVYTLMGKFPEAMGVAQFHLNRLRNRRGALIEYK</sequence>
<comment type="caution">
    <text evidence="3">The sequence shown here is derived from an EMBL/GenBank/DDBJ whole genome shotgun (WGS) entry which is preliminary data.</text>
</comment>
<evidence type="ECO:0000313" key="3">
    <source>
        <dbReference type="EMBL" id="TNH40284.1"/>
    </source>
</evidence>
<dbReference type="RefSeq" id="WP_045999754.1">
    <property type="nucleotide sequence ID" value="NZ_VDDC01000009.1"/>
</dbReference>
<feature type="transmembrane region" description="Helical" evidence="1">
    <location>
        <begin position="254"/>
        <end position="282"/>
    </location>
</feature>
<keyword evidence="1" id="KW-0472">Membrane</keyword>
<dbReference type="Pfam" id="PF00535">
    <property type="entry name" value="Glycos_transf_2"/>
    <property type="match status" value="1"/>
</dbReference>
<dbReference type="SUPFAM" id="SSF53448">
    <property type="entry name" value="Nucleotide-diphospho-sugar transferases"/>
    <property type="match status" value="1"/>
</dbReference>
<dbReference type="GO" id="GO:0016740">
    <property type="term" value="F:transferase activity"/>
    <property type="evidence" value="ECO:0007669"/>
    <property type="project" value="UniProtKB-KW"/>
</dbReference>
<keyword evidence="1" id="KW-0812">Transmembrane</keyword>
<feature type="domain" description="Glycosyltransferase 2-like" evidence="2">
    <location>
        <begin position="21"/>
        <end position="134"/>
    </location>
</feature>
<dbReference type="Proteomes" id="UP000304880">
    <property type="component" value="Unassembled WGS sequence"/>
</dbReference>
<evidence type="ECO:0000313" key="4">
    <source>
        <dbReference type="Proteomes" id="UP000304880"/>
    </source>
</evidence>
<evidence type="ECO:0000256" key="1">
    <source>
        <dbReference type="SAM" id="Phobius"/>
    </source>
</evidence>
<keyword evidence="4" id="KW-1185">Reference proteome</keyword>
<dbReference type="CDD" id="cd00761">
    <property type="entry name" value="Glyco_tranf_GTA_type"/>
    <property type="match status" value="1"/>
</dbReference>
<protein>
    <submittedName>
        <fullName evidence="3">Glycosyltransferase family 2 protein</fullName>
    </submittedName>
</protein>
<dbReference type="PANTHER" id="PTHR43646:SF6">
    <property type="entry name" value="PRE-MYCOFACTOCIN GLYCOSYLTRANSFERASE"/>
    <property type="match status" value="1"/>
</dbReference>
<dbReference type="PANTHER" id="PTHR43646">
    <property type="entry name" value="GLYCOSYLTRANSFERASE"/>
    <property type="match status" value="1"/>
</dbReference>
<evidence type="ECO:0000259" key="2">
    <source>
        <dbReference type="Pfam" id="PF00535"/>
    </source>
</evidence>
<reference evidence="3 4" key="1">
    <citation type="submission" date="2019-06" db="EMBL/GenBank/DDBJ databases">
        <authorList>
            <person name="Li J."/>
        </authorList>
    </citation>
    <scope>NUCLEOTIDE SEQUENCE [LARGE SCALE GENOMIC DNA]</scope>
    <source>
        <strain evidence="3 4">CGMCC 1.8012</strain>
    </source>
</reference>
<keyword evidence="3" id="KW-0808">Transferase</keyword>
<name>A0A5C4R9E3_9RHOB</name>
<dbReference type="InterPro" id="IPR001173">
    <property type="entry name" value="Glyco_trans_2-like"/>
</dbReference>
<dbReference type="EMBL" id="VDDC01000009">
    <property type="protein sequence ID" value="TNH40284.1"/>
    <property type="molecule type" value="Genomic_DNA"/>
</dbReference>
<dbReference type="AlphaFoldDB" id="A0A5C4R9E3"/>